<keyword evidence="7" id="KW-0245">EGF-like domain</keyword>
<evidence type="ECO:0000256" key="6">
    <source>
        <dbReference type="ARBA" id="ARBA00023136"/>
    </source>
</evidence>
<dbReference type="GO" id="GO:0005886">
    <property type="term" value="C:plasma membrane"/>
    <property type="evidence" value="ECO:0007669"/>
    <property type="project" value="UniProtKB-SubCell"/>
</dbReference>
<dbReference type="InterPro" id="IPR000742">
    <property type="entry name" value="EGF"/>
</dbReference>
<dbReference type="PANTHER" id="PTHR14319">
    <property type="entry name" value="FIVE-SPAN TRANSMEMBRANE PROTEIN M83"/>
    <property type="match status" value="1"/>
</dbReference>
<feature type="transmembrane region" description="Helical" evidence="8">
    <location>
        <begin position="426"/>
        <end position="445"/>
    </location>
</feature>
<dbReference type="PANTHER" id="PTHR14319:SF3">
    <property type="entry name" value="TRANSMEMBRANE PROTEIN-LIKE PROTEIN"/>
    <property type="match status" value="1"/>
</dbReference>
<feature type="transmembrane region" description="Helical" evidence="8">
    <location>
        <begin position="452"/>
        <end position="468"/>
    </location>
</feature>
<evidence type="ECO:0000256" key="7">
    <source>
        <dbReference type="PROSITE-ProRule" id="PRU00076"/>
    </source>
</evidence>
<evidence type="ECO:0000313" key="10">
    <source>
        <dbReference type="Proteomes" id="UP000192223"/>
    </source>
</evidence>
<feature type="transmembrane region" description="Helical" evidence="8">
    <location>
        <begin position="387"/>
        <end position="406"/>
    </location>
</feature>
<keyword evidence="4 8" id="KW-0812">Transmembrane</keyword>
<evidence type="ECO:0000256" key="2">
    <source>
        <dbReference type="ARBA" id="ARBA00005542"/>
    </source>
</evidence>
<accession>A0A1W4WM86</accession>
<evidence type="ECO:0000313" key="11">
    <source>
        <dbReference type="RefSeq" id="XP_018325045.1"/>
    </source>
</evidence>
<keyword evidence="10" id="KW-1185">Reference proteome</keyword>
<evidence type="ECO:0000256" key="3">
    <source>
        <dbReference type="ARBA" id="ARBA00022475"/>
    </source>
</evidence>
<name>A0A1W4WM86_AGRPL</name>
<dbReference type="InterPro" id="IPR021910">
    <property type="entry name" value="NGX6/PGAP6/MYMK"/>
</dbReference>
<keyword evidence="7" id="KW-1015">Disulfide bond</keyword>
<evidence type="ECO:0000256" key="5">
    <source>
        <dbReference type="ARBA" id="ARBA00022989"/>
    </source>
</evidence>
<dbReference type="Pfam" id="PF12036">
    <property type="entry name" value="DUF3522"/>
    <property type="match status" value="1"/>
</dbReference>
<dbReference type="PROSITE" id="PS00022">
    <property type="entry name" value="EGF_1"/>
    <property type="match status" value="1"/>
</dbReference>
<organism evidence="10 12">
    <name type="scientific">Agrilus planipennis</name>
    <name type="common">Emerald ash borer</name>
    <name type="synonym">Agrilus marcopoli</name>
    <dbReference type="NCBI Taxonomy" id="224129"/>
    <lineage>
        <taxon>Eukaryota</taxon>
        <taxon>Metazoa</taxon>
        <taxon>Ecdysozoa</taxon>
        <taxon>Arthropoda</taxon>
        <taxon>Hexapoda</taxon>
        <taxon>Insecta</taxon>
        <taxon>Pterygota</taxon>
        <taxon>Neoptera</taxon>
        <taxon>Endopterygota</taxon>
        <taxon>Coleoptera</taxon>
        <taxon>Polyphaga</taxon>
        <taxon>Elateriformia</taxon>
        <taxon>Buprestoidea</taxon>
        <taxon>Buprestidae</taxon>
        <taxon>Agrilinae</taxon>
        <taxon>Agrilus</taxon>
    </lineage>
</organism>
<protein>
    <submittedName>
        <fullName evidence="11 12">Post-GPI attachment to proteins factor 6-like isoform X1</fullName>
    </submittedName>
</protein>
<feature type="disulfide bond" evidence="7">
    <location>
        <begin position="340"/>
        <end position="349"/>
    </location>
</feature>
<gene>
    <name evidence="11 12" type="primary">LOC108736929</name>
</gene>
<dbReference type="RefSeq" id="XP_018325046.1">
    <property type="nucleotide sequence ID" value="XM_018469544.2"/>
</dbReference>
<keyword evidence="3" id="KW-1003">Cell membrane</keyword>
<evidence type="ECO:0000313" key="12">
    <source>
        <dbReference type="RefSeq" id="XP_018325046.1"/>
    </source>
</evidence>
<dbReference type="Proteomes" id="UP000192223">
    <property type="component" value="Unplaced"/>
</dbReference>
<feature type="transmembrane region" description="Helical" evidence="8">
    <location>
        <begin position="533"/>
        <end position="552"/>
    </location>
</feature>
<dbReference type="PROSITE" id="PS50026">
    <property type="entry name" value="EGF_3"/>
    <property type="match status" value="1"/>
</dbReference>
<evidence type="ECO:0000256" key="8">
    <source>
        <dbReference type="SAM" id="Phobius"/>
    </source>
</evidence>
<keyword evidence="5 8" id="KW-1133">Transmembrane helix</keyword>
<dbReference type="AlphaFoldDB" id="A0A1W4WM86"/>
<feature type="transmembrane region" description="Helical" evidence="8">
    <location>
        <begin position="505"/>
        <end position="527"/>
    </location>
</feature>
<comment type="caution">
    <text evidence="7">Lacks conserved residue(s) required for the propagation of feature annotation.</text>
</comment>
<sequence>MNRLSIGSSQHTVISTDNLLYNKTNLNLWTVDNSWYYLQLKFINYSDDTVIEQDNGSVSFSVKFINAIITNSTNEWNSSNTNDSYLNRTTRIYRNNFLKTRMVYEEYMTVLQRLYLPFTYFYHVGLNLTPMIIQLDTNNFVSVPFYIMDELDSGGTIKISLSFVNESFVATNEQYKIVGCIKRDVREIPVWPFHCKENENKFVAPILFNSSKPSSSVYLPFPEPGRWFLTFRLFCNACDPCRCSENCQSTYEICTETCEQDCKSENDCSQCTETCRYSILNTDACKGCDCEGDCLKTNTSCNTSVMIQIMSSPCVDGSCGQQGTCSLILNQGYAMSTCRCRNNYRGWDCSDSTYANSFGMVLLEYLLLTLSNIAFIPSGIIAFKRKYYVPCIMYTSVFFASTIYHACDAGESIISYCLLPFGVLQYADFLCAMAALWTTIISIGFNTANINSIFYVTGTLAIAIGVRANMMSVWFYVIFGVTSIIVIFASWSFKFKVKRLYPKKIYLLLNLPLGLILLVIGLLLFGLSTRSTYKYFHSLWHVLMALAVFIVLPKRNIFLLPR</sequence>
<dbReference type="GeneID" id="108736929"/>
<reference evidence="11 12" key="1">
    <citation type="submission" date="2025-04" db="UniProtKB">
        <authorList>
            <consortium name="RefSeq"/>
        </authorList>
    </citation>
    <scope>IDENTIFICATION</scope>
    <source>
        <tissue evidence="11 12">Entire body</tissue>
    </source>
</reference>
<dbReference type="RefSeq" id="XP_018325045.1">
    <property type="nucleotide sequence ID" value="XM_018469543.2"/>
</dbReference>
<evidence type="ECO:0000256" key="1">
    <source>
        <dbReference type="ARBA" id="ARBA00004651"/>
    </source>
</evidence>
<evidence type="ECO:0000256" key="4">
    <source>
        <dbReference type="ARBA" id="ARBA00022692"/>
    </source>
</evidence>
<evidence type="ECO:0000259" key="9">
    <source>
        <dbReference type="PROSITE" id="PS50026"/>
    </source>
</evidence>
<proteinExistence type="inferred from homology"/>
<feature type="transmembrane region" description="Helical" evidence="8">
    <location>
        <begin position="474"/>
        <end position="493"/>
    </location>
</feature>
<comment type="similarity">
    <text evidence="2">Belongs to the TMEM8 family.</text>
</comment>
<dbReference type="KEGG" id="apln:108736929"/>
<feature type="transmembrane region" description="Helical" evidence="8">
    <location>
        <begin position="354"/>
        <end position="375"/>
    </location>
</feature>
<comment type="subcellular location">
    <subcellularLocation>
        <location evidence="1">Cell membrane</location>
        <topology evidence="1">Multi-pass membrane protein</topology>
    </subcellularLocation>
</comment>
<dbReference type="OrthoDB" id="69646at2759"/>
<feature type="domain" description="EGF-like" evidence="9">
    <location>
        <begin position="310"/>
        <end position="350"/>
    </location>
</feature>
<keyword evidence="6 8" id="KW-0472">Membrane</keyword>